<dbReference type="GO" id="GO:0016787">
    <property type="term" value="F:hydrolase activity"/>
    <property type="evidence" value="ECO:0007669"/>
    <property type="project" value="UniProtKB-KW"/>
</dbReference>
<dbReference type="PANTHER" id="PTHR46609">
    <property type="entry name" value="EXONUCLEASE, PHAGE-TYPE/RECB, C-TERMINAL DOMAIN-CONTAINING PROTEIN"/>
    <property type="match status" value="1"/>
</dbReference>
<dbReference type="RefSeq" id="WP_007713152.1">
    <property type="nucleotide sequence ID" value="NZ_BAABXR010000001.1"/>
</dbReference>
<dbReference type="PANTHER" id="PTHR46609:SF6">
    <property type="entry name" value="EXONUCLEASE, PHAGE-TYPE_RECB, C-TERMINAL DOMAIN-CONTAINING PROTEIN-RELATED"/>
    <property type="match status" value="1"/>
</dbReference>
<evidence type="ECO:0000313" key="4">
    <source>
        <dbReference type="EMBL" id="RGX27251.1"/>
    </source>
</evidence>
<evidence type="ECO:0000259" key="3">
    <source>
        <dbReference type="Pfam" id="PF09588"/>
    </source>
</evidence>
<accession>A0A413FCD2</accession>
<dbReference type="Gene3D" id="3.90.320.10">
    <property type="match status" value="1"/>
</dbReference>
<feature type="coiled-coil region" evidence="2">
    <location>
        <begin position="251"/>
        <end position="285"/>
    </location>
</feature>
<dbReference type="EMBL" id="QSBM01000013">
    <property type="protein sequence ID" value="RGX27251.1"/>
    <property type="molecule type" value="Genomic_DNA"/>
</dbReference>
<dbReference type="AlphaFoldDB" id="A0A413FCD2"/>
<sequence>MPDSCAALKETHQPQVLVETAGLSEKEWLAYRRKGIGGSDVAALLGISPWRTARDLYYDKLNIAAVEDNENNWVALEMGHLLEPLVAKIFQHRTGYKIYQVKKMFQHPKYPWMLADVDYFVELPDGTTAILEIKTTNYNAKDHWWLDGEETVPVYYETQGRHYMAVMDVDRCFFCCLYGNNEEETIIREIRRDEAYEDEMIFLEQHFWENHVLAKTPPPYTEDGDLVIESVRRHTGPADKDAPVVTFDYSLTAKLMRYLQLQEEKKRAEKDSKEIDADMQRLKGALIAEMGKSCKAICQQDGVNYTVTYNPVRKPNIDKDNLIRLKLEHPDIYEQYVTISEFRRFSVKADTKAA</sequence>
<protein>
    <submittedName>
        <fullName evidence="4">Endonuclease</fullName>
    </submittedName>
</protein>
<proteinExistence type="predicted"/>
<comment type="caution">
    <text evidence="4">The sequence shown here is derived from an EMBL/GenBank/DDBJ whole genome shotgun (WGS) entry which is preliminary data.</text>
</comment>
<keyword evidence="2" id="KW-0175">Coiled coil</keyword>
<dbReference type="NCBIfam" id="TIGR03033">
    <property type="entry name" value="phage_rel_nuc"/>
    <property type="match status" value="1"/>
</dbReference>
<dbReference type="GO" id="GO:0004519">
    <property type="term" value="F:endonuclease activity"/>
    <property type="evidence" value="ECO:0007669"/>
    <property type="project" value="UniProtKB-KW"/>
</dbReference>
<keyword evidence="4" id="KW-0255">Endonuclease</keyword>
<evidence type="ECO:0000313" key="5">
    <source>
        <dbReference type="Proteomes" id="UP000283880"/>
    </source>
</evidence>
<organism evidence="4 5">
    <name type="scientific">Enterocloster asparagiformis</name>
    <dbReference type="NCBI Taxonomy" id="333367"/>
    <lineage>
        <taxon>Bacteria</taxon>
        <taxon>Bacillati</taxon>
        <taxon>Bacillota</taxon>
        <taxon>Clostridia</taxon>
        <taxon>Lachnospirales</taxon>
        <taxon>Lachnospiraceae</taxon>
        <taxon>Enterocloster</taxon>
    </lineage>
</organism>
<keyword evidence="4" id="KW-0540">Nuclease</keyword>
<dbReference type="SUPFAM" id="SSF52980">
    <property type="entry name" value="Restriction endonuclease-like"/>
    <property type="match status" value="1"/>
</dbReference>
<keyword evidence="1" id="KW-0378">Hydrolase</keyword>
<dbReference type="Proteomes" id="UP000283880">
    <property type="component" value="Unassembled WGS sequence"/>
</dbReference>
<name>A0A413FCD2_9FIRM</name>
<dbReference type="OrthoDB" id="46225at2"/>
<dbReference type="Pfam" id="PF09588">
    <property type="entry name" value="YqaJ"/>
    <property type="match status" value="1"/>
</dbReference>
<dbReference type="InterPro" id="IPR011604">
    <property type="entry name" value="PDDEXK-like_dom_sf"/>
</dbReference>
<evidence type="ECO:0000256" key="1">
    <source>
        <dbReference type="ARBA" id="ARBA00022801"/>
    </source>
</evidence>
<evidence type="ECO:0000256" key="2">
    <source>
        <dbReference type="SAM" id="Coils"/>
    </source>
</evidence>
<feature type="domain" description="YqaJ viral recombinase" evidence="3">
    <location>
        <begin position="27"/>
        <end position="167"/>
    </location>
</feature>
<reference evidence="4 5" key="1">
    <citation type="submission" date="2018-08" db="EMBL/GenBank/DDBJ databases">
        <title>A genome reference for cultivated species of the human gut microbiota.</title>
        <authorList>
            <person name="Zou Y."/>
            <person name="Xue W."/>
            <person name="Luo G."/>
        </authorList>
    </citation>
    <scope>NUCLEOTIDE SEQUENCE [LARGE SCALE GENOMIC DNA]</scope>
    <source>
        <strain evidence="4 5">AF04-15</strain>
    </source>
</reference>
<dbReference type="InterPro" id="IPR019080">
    <property type="entry name" value="YqaJ_viral_recombinase"/>
</dbReference>
<dbReference type="InterPro" id="IPR017482">
    <property type="entry name" value="Lambda-type_endonuclease"/>
</dbReference>
<gene>
    <name evidence="4" type="ORF">DWV29_16415</name>
</gene>
<dbReference type="InterPro" id="IPR051703">
    <property type="entry name" value="NF-kappa-B_Signaling_Reg"/>
</dbReference>
<dbReference type="InterPro" id="IPR011335">
    <property type="entry name" value="Restrct_endonuc-II-like"/>
</dbReference>